<feature type="compositionally biased region" description="Basic residues" evidence="3">
    <location>
        <begin position="371"/>
        <end position="381"/>
    </location>
</feature>
<evidence type="ECO:0000256" key="3">
    <source>
        <dbReference type="SAM" id="MobiDB-lite"/>
    </source>
</evidence>
<dbReference type="InterPro" id="IPR039417">
    <property type="entry name" value="Peptidase_C1A_papain-like"/>
</dbReference>
<evidence type="ECO:0000313" key="6">
    <source>
        <dbReference type="Proteomes" id="UP000030762"/>
    </source>
</evidence>
<dbReference type="PRINTS" id="PR00705">
    <property type="entry name" value="PAPAIN"/>
</dbReference>
<feature type="domain" description="Peptidase C1A papain C-terminal" evidence="4">
    <location>
        <begin position="116"/>
        <end position="326"/>
    </location>
</feature>
<dbReference type="Gene3D" id="3.90.70.10">
    <property type="entry name" value="Cysteine proteinases"/>
    <property type="match status" value="1"/>
</dbReference>
<dbReference type="InParanoid" id="T0QAH7"/>
<dbReference type="SMART" id="SM00645">
    <property type="entry name" value="Pept_C1"/>
    <property type="match status" value="1"/>
</dbReference>
<dbReference type="InterPro" id="IPR013128">
    <property type="entry name" value="Peptidase_C1A"/>
</dbReference>
<dbReference type="InterPro" id="IPR025660">
    <property type="entry name" value="Pept_his_AS"/>
</dbReference>
<dbReference type="OMA" id="EMAHCLA"/>
<dbReference type="InterPro" id="IPR000169">
    <property type="entry name" value="Pept_cys_AS"/>
</dbReference>
<evidence type="ECO:0000259" key="4">
    <source>
        <dbReference type="SMART" id="SM00645"/>
    </source>
</evidence>
<evidence type="ECO:0000313" key="5">
    <source>
        <dbReference type="EMBL" id="EQC30495.1"/>
    </source>
</evidence>
<dbReference type="GO" id="GO:0008234">
    <property type="term" value="F:cysteine-type peptidase activity"/>
    <property type="evidence" value="ECO:0007669"/>
    <property type="project" value="InterPro"/>
</dbReference>
<dbReference type="SUPFAM" id="SSF54001">
    <property type="entry name" value="Cysteine proteinases"/>
    <property type="match status" value="1"/>
</dbReference>
<dbReference type="Proteomes" id="UP000030762">
    <property type="component" value="Unassembled WGS sequence"/>
</dbReference>
<dbReference type="VEuPathDB" id="FungiDB:SDRG_11811"/>
<proteinExistence type="inferred from homology"/>
<dbReference type="Pfam" id="PF00112">
    <property type="entry name" value="Peptidase_C1"/>
    <property type="match status" value="1"/>
</dbReference>
<gene>
    <name evidence="5" type="ORF">SDRG_11811</name>
</gene>
<dbReference type="EMBL" id="JH767175">
    <property type="protein sequence ID" value="EQC30495.1"/>
    <property type="molecule type" value="Genomic_DNA"/>
</dbReference>
<dbReference type="eggNOG" id="KOG1543">
    <property type="taxonomic scope" value="Eukaryota"/>
</dbReference>
<feature type="compositionally biased region" description="Low complexity" evidence="3">
    <location>
        <begin position="332"/>
        <end position="355"/>
    </location>
</feature>
<dbReference type="InterPro" id="IPR000668">
    <property type="entry name" value="Peptidase_C1A_C"/>
</dbReference>
<keyword evidence="2" id="KW-0865">Zymogen</keyword>
<name>T0QAH7_SAPDV</name>
<dbReference type="GO" id="GO:0006508">
    <property type="term" value="P:proteolysis"/>
    <property type="evidence" value="ECO:0007669"/>
    <property type="project" value="InterPro"/>
</dbReference>
<feature type="region of interest" description="Disordered" evidence="3">
    <location>
        <begin position="331"/>
        <end position="391"/>
    </location>
</feature>
<organism evidence="5 6">
    <name type="scientific">Saprolegnia diclina (strain VS20)</name>
    <dbReference type="NCBI Taxonomy" id="1156394"/>
    <lineage>
        <taxon>Eukaryota</taxon>
        <taxon>Sar</taxon>
        <taxon>Stramenopiles</taxon>
        <taxon>Oomycota</taxon>
        <taxon>Saprolegniomycetes</taxon>
        <taxon>Saprolegniales</taxon>
        <taxon>Saprolegniaceae</taxon>
        <taxon>Saprolegnia</taxon>
    </lineage>
</organism>
<dbReference type="GeneID" id="19952538"/>
<protein>
    <recommendedName>
        <fullName evidence="4">Peptidase C1A papain C-terminal domain-containing protein</fullName>
    </recommendedName>
</protein>
<dbReference type="STRING" id="1156394.T0QAH7"/>
<dbReference type="PROSITE" id="PS00139">
    <property type="entry name" value="THIOL_PROTEASE_CYS"/>
    <property type="match status" value="1"/>
</dbReference>
<comment type="similarity">
    <text evidence="1">Belongs to the peptidase C1 family.</text>
</comment>
<keyword evidence="6" id="KW-1185">Reference proteome</keyword>
<dbReference type="AlphaFoldDB" id="T0QAH7"/>
<dbReference type="InterPro" id="IPR038765">
    <property type="entry name" value="Papain-like_cys_pep_sf"/>
</dbReference>
<dbReference type="OrthoDB" id="10253408at2759"/>
<evidence type="ECO:0000256" key="1">
    <source>
        <dbReference type="ARBA" id="ARBA00008455"/>
    </source>
</evidence>
<evidence type="ECO:0000256" key="2">
    <source>
        <dbReference type="ARBA" id="ARBA00023145"/>
    </source>
</evidence>
<dbReference type="CDD" id="cd02248">
    <property type="entry name" value="Peptidase_C1A"/>
    <property type="match status" value="1"/>
</dbReference>
<sequence length="391" mass="41718">MTDGERNALVKELAAWKVSAAGERAAAHRLLPPSPLLASLNSDQKLDEELTRFAATKKTVAALNAAHPHATFSMDNRFALLTSDEFRTYAQGALPKQIMTRQLRAEHSQLTLAQLAASDVDWTTTRCMPAVRDQGQCGSCWAISATGAAEMAHCLATGKLLNLAEQQLVSCANDAGYGCNGGWPRQALDYIATTGLCDSSDYPYTASDAACNTTCSKIKLQIGATVNIQGERALQAAIDMQPVVVTVEAGNDIWRNYKSDVVTMCPGAASDHAVVAVGYGSSNGTAHYKLRNSWGEYWGDHGYIYLERGVGGKGMCNVADQCSYPTMVAGKPTPSNPVVAPTTTTVPTTAPLAPTSTPPAPTPHRTTMHPTAKHPHTKHGQSRTIRPSTDY</sequence>
<dbReference type="RefSeq" id="XP_008616088.1">
    <property type="nucleotide sequence ID" value="XM_008617866.1"/>
</dbReference>
<reference evidence="5 6" key="1">
    <citation type="submission" date="2012-04" db="EMBL/GenBank/DDBJ databases">
        <title>The Genome Sequence of Saprolegnia declina VS20.</title>
        <authorList>
            <consortium name="The Broad Institute Genome Sequencing Platform"/>
            <person name="Russ C."/>
            <person name="Nusbaum C."/>
            <person name="Tyler B."/>
            <person name="van West P."/>
            <person name="Dieguez-Uribeondo J."/>
            <person name="de Bruijn I."/>
            <person name="Tripathy S."/>
            <person name="Jiang R."/>
            <person name="Young S.K."/>
            <person name="Zeng Q."/>
            <person name="Gargeya S."/>
            <person name="Fitzgerald M."/>
            <person name="Haas B."/>
            <person name="Abouelleil A."/>
            <person name="Alvarado L."/>
            <person name="Arachchi H.M."/>
            <person name="Berlin A."/>
            <person name="Chapman S.B."/>
            <person name="Goldberg J."/>
            <person name="Griggs A."/>
            <person name="Gujja S."/>
            <person name="Hansen M."/>
            <person name="Howarth C."/>
            <person name="Imamovic A."/>
            <person name="Larimer J."/>
            <person name="McCowen C."/>
            <person name="Montmayeur A."/>
            <person name="Murphy C."/>
            <person name="Neiman D."/>
            <person name="Pearson M."/>
            <person name="Priest M."/>
            <person name="Roberts A."/>
            <person name="Saif S."/>
            <person name="Shea T."/>
            <person name="Sisk P."/>
            <person name="Sykes S."/>
            <person name="Wortman J."/>
            <person name="Nusbaum C."/>
            <person name="Birren B."/>
        </authorList>
    </citation>
    <scope>NUCLEOTIDE SEQUENCE [LARGE SCALE GENOMIC DNA]</scope>
    <source>
        <strain evidence="5 6">VS20</strain>
    </source>
</reference>
<dbReference type="PROSITE" id="PS00639">
    <property type="entry name" value="THIOL_PROTEASE_HIS"/>
    <property type="match status" value="1"/>
</dbReference>
<dbReference type="PANTHER" id="PTHR12411">
    <property type="entry name" value="CYSTEINE PROTEASE FAMILY C1-RELATED"/>
    <property type="match status" value="1"/>
</dbReference>
<accession>T0QAH7</accession>
<feature type="compositionally biased region" description="Polar residues" evidence="3">
    <location>
        <begin position="382"/>
        <end position="391"/>
    </location>
</feature>